<keyword evidence="1" id="KW-0328">Glycosyltransferase</keyword>
<name>A0A9N9B8R8_9GLOM</name>
<dbReference type="GO" id="GO:0004422">
    <property type="term" value="F:hypoxanthine phosphoribosyltransferase activity"/>
    <property type="evidence" value="ECO:0007669"/>
    <property type="project" value="TreeGrafter"/>
</dbReference>
<evidence type="ECO:0000256" key="2">
    <source>
        <dbReference type="ARBA" id="ARBA00022679"/>
    </source>
</evidence>
<dbReference type="GO" id="GO:0046100">
    <property type="term" value="P:hypoxanthine metabolic process"/>
    <property type="evidence" value="ECO:0007669"/>
    <property type="project" value="TreeGrafter"/>
</dbReference>
<dbReference type="AlphaFoldDB" id="A0A9N9B8R8"/>
<dbReference type="Proteomes" id="UP000789342">
    <property type="component" value="Unassembled WGS sequence"/>
</dbReference>
<sequence>MSNKIGCVNSISVYALMDTKVYISYNQVHQLIKDAVEHYRINEDYKPDLMIAIGGGGFVPARILPINRCIKTFIVMMNNNHSLSFVQTPEQLSWQRSFLKRPNNKNIPIQAIGLSLYEDLGVFDAEQADAAATIGTQVVKTQWLHFGHVTCPLLGKNILIVDEVDDTRTTLAYAIQELSRDINEEKLKYIQSHPGSDVPETKLAVFVLHNKKKQKRMELPDQSIIPDGRYFAAKEVPDKWLVYPWEAIDISEHTQKSLEQEEENAI</sequence>
<keyword evidence="2" id="KW-0808">Transferase</keyword>
<accession>A0A9N9B8R8</accession>
<dbReference type="GO" id="GO:0005737">
    <property type="term" value="C:cytoplasm"/>
    <property type="evidence" value="ECO:0007669"/>
    <property type="project" value="TreeGrafter"/>
</dbReference>
<dbReference type="GO" id="GO:0032263">
    <property type="term" value="P:GMP salvage"/>
    <property type="evidence" value="ECO:0007669"/>
    <property type="project" value="TreeGrafter"/>
</dbReference>
<dbReference type="Gene3D" id="3.40.50.2020">
    <property type="match status" value="2"/>
</dbReference>
<evidence type="ECO:0000256" key="1">
    <source>
        <dbReference type="ARBA" id="ARBA00022676"/>
    </source>
</evidence>
<protein>
    <submittedName>
        <fullName evidence="3">689_t:CDS:1</fullName>
    </submittedName>
</protein>
<dbReference type="EMBL" id="CAJVPV010003675">
    <property type="protein sequence ID" value="CAG8557332.1"/>
    <property type="molecule type" value="Genomic_DNA"/>
</dbReference>
<keyword evidence="4" id="KW-1185">Reference proteome</keyword>
<proteinExistence type="predicted"/>
<comment type="caution">
    <text evidence="3">The sequence shown here is derived from an EMBL/GenBank/DDBJ whole genome shotgun (WGS) entry which is preliminary data.</text>
</comment>
<organism evidence="3 4">
    <name type="scientific">Acaulospora morrowiae</name>
    <dbReference type="NCBI Taxonomy" id="94023"/>
    <lineage>
        <taxon>Eukaryota</taxon>
        <taxon>Fungi</taxon>
        <taxon>Fungi incertae sedis</taxon>
        <taxon>Mucoromycota</taxon>
        <taxon>Glomeromycotina</taxon>
        <taxon>Glomeromycetes</taxon>
        <taxon>Diversisporales</taxon>
        <taxon>Acaulosporaceae</taxon>
        <taxon>Acaulospora</taxon>
    </lineage>
</organism>
<dbReference type="PANTHER" id="PTHR43363">
    <property type="entry name" value="HYPOXANTHINE PHOSPHORIBOSYLTRANSFERASE"/>
    <property type="match status" value="1"/>
</dbReference>
<dbReference type="GO" id="GO:0032265">
    <property type="term" value="P:XMP salvage"/>
    <property type="evidence" value="ECO:0007669"/>
    <property type="project" value="TreeGrafter"/>
</dbReference>
<dbReference type="GO" id="GO:0032264">
    <property type="term" value="P:IMP salvage"/>
    <property type="evidence" value="ECO:0007669"/>
    <property type="project" value="TreeGrafter"/>
</dbReference>
<evidence type="ECO:0000313" key="3">
    <source>
        <dbReference type="EMBL" id="CAG8557332.1"/>
    </source>
</evidence>
<reference evidence="3" key="1">
    <citation type="submission" date="2021-06" db="EMBL/GenBank/DDBJ databases">
        <authorList>
            <person name="Kallberg Y."/>
            <person name="Tangrot J."/>
            <person name="Rosling A."/>
        </authorList>
    </citation>
    <scope>NUCLEOTIDE SEQUENCE</scope>
    <source>
        <strain evidence="3">CL551</strain>
    </source>
</reference>
<evidence type="ECO:0000313" key="4">
    <source>
        <dbReference type="Proteomes" id="UP000789342"/>
    </source>
</evidence>
<dbReference type="CDD" id="cd06223">
    <property type="entry name" value="PRTases_typeI"/>
    <property type="match status" value="1"/>
</dbReference>
<dbReference type="OrthoDB" id="9973266at2759"/>
<dbReference type="InterPro" id="IPR000836">
    <property type="entry name" value="PRTase_dom"/>
</dbReference>
<dbReference type="SUPFAM" id="SSF53271">
    <property type="entry name" value="PRTase-like"/>
    <property type="match status" value="1"/>
</dbReference>
<gene>
    <name evidence="3" type="ORF">AMORRO_LOCUS5853</name>
</gene>
<dbReference type="InterPro" id="IPR029057">
    <property type="entry name" value="PRTase-like"/>
</dbReference>
<dbReference type="PANTHER" id="PTHR43363:SF1">
    <property type="entry name" value="HYPOXANTHINE-GUANINE PHOSPHORIBOSYLTRANSFERASE"/>
    <property type="match status" value="1"/>
</dbReference>